<dbReference type="SUPFAM" id="SSF51445">
    <property type="entry name" value="(Trans)glycosidases"/>
    <property type="match status" value="1"/>
</dbReference>
<keyword evidence="6" id="KW-0443">Lipid metabolism</keyword>
<dbReference type="EnsemblMetazoa" id="SCAU005160-RA">
    <property type="protein sequence ID" value="SCAU005160-PA"/>
    <property type="gene ID" value="SCAU005160"/>
</dbReference>
<evidence type="ECO:0000313" key="10">
    <source>
        <dbReference type="EnsemblMetazoa" id="SCAU005160-PA"/>
    </source>
</evidence>
<keyword evidence="11" id="KW-1185">Reference proteome</keyword>
<comment type="catalytic activity">
    <reaction evidence="1">
        <text>a beta-D-glucosyl-(1&lt;-&gt;1')-N-acylsphing-4-enine + H2O = an N-acylsphing-4-enine + D-glucose</text>
        <dbReference type="Rhea" id="RHEA:13269"/>
        <dbReference type="ChEBI" id="CHEBI:4167"/>
        <dbReference type="ChEBI" id="CHEBI:15377"/>
        <dbReference type="ChEBI" id="CHEBI:22801"/>
        <dbReference type="ChEBI" id="CHEBI:52639"/>
        <dbReference type="EC" id="3.2.1.45"/>
    </reaction>
    <physiologicalReaction direction="left-to-right" evidence="1">
        <dbReference type="Rhea" id="RHEA:13270"/>
    </physiologicalReaction>
</comment>
<dbReference type="InterPro" id="IPR017853">
    <property type="entry name" value="GH"/>
</dbReference>
<protein>
    <recommendedName>
        <fullName evidence="3 6">Glucosylceramidase</fullName>
        <ecNumber evidence="3 6">3.2.1.45</ecNumber>
    </recommendedName>
</protein>
<evidence type="ECO:0000256" key="5">
    <source>
        <dbReference type="ARBA" id="ARBA00022801"/>
    </source>
</evidence>
<name>A0A1I8P631_STOCA</name>
<evidence type="ECO:0000256" key="4">
    <source>
        <dbReference type="ARBA" id="ARBA00022729"/>
    </source>
</evidence>
<dbReference type="InterPro" id="IPR033452">
    <property type="entry name" value="GH30_C"/>
</dbReference>
<sequence length="570" mass="64934">MYNLYKLVLLIAVIIQSIDFSHAECNRQQTNFGMVCKCTADSCDYLTEPPVKGAKSWIAISSSKNGLRFSETAGTFGSTDVITIEDYHEPSTNNAANSKNFIADAIMVDNKRSLGYFFGLEQGSVFNLPQQQSDSSASITVDRSVTYQKIIGFGGALTGSVSYLLNKLDPKLQDHLYKSYFHNDGIGYNILRTSIGGCDFDLEPWAYNEMPQNDAQLSNFTKLDNRDLLKIKQIRKIKSVGALEDLKIMAAAWSPPPWMKSNNDWTGYSHLKTEYYHTWAEYHMKYLQLMHNENITIWAISTGNEPLNGVIGWFFVRFMSLGWTPASQAIYLNDHLGPLLKQSQFKNVLIFGNDDQRYSYPEWYQKMNATKPDVLKYLDGFAVHWYWDEMFGPELIDQAMRSFPNKLLLNTESCVGDKPWETHGPELGSWERAEQYIRAYLQDLQHNFNGWIDWNLMLNEQGGPNYVNNNVDAPIVVNTANYSEFYKQPMFYGIGHFSKFIRPDSKRIKVSVNSLQNTVDAVGFLRPDDTIALIILNSAPIPQDITINDSVRGSCTVNVPSRSIHTMLYK</sequence>
<keyword evidence="6" id="KW-0326">Glycosidase</keyword>
<evidence type="ECO:0000256" key="7">
    <source>
        <dbReference type="SAM" id="SignalP"/>
    </source>
</evidence>
<dbReference type="KEGG" id="scac:106090900"/>
<feature type="signal peptide" evidence="7">
    <location>
        <begin position="1"/>
        <end position="23"/>
    </location>
</feature>
<dbReference type="PANTHER" id="PTHR11069">
    <property type="entry name" value="GLUCOSYLCERAMIDASE"/>
    <property type="match status" value="1"/>
</dbReference>
<dbReference type="STRING" id="35570.A0A1I8P631"/>
<comment type="similarity">
    <text evidence="2 6">Belongs to the glycosyl hydrolase 30 family.</text>
</comment>
<proteinExistence type="inferred from homology"/>
<feature type="domain" description="Glycosyl hydrolase family 30 beta sandwich" evidence="9">
    <location>
        <begin position="504"/>
        <end position="567"/>
    </location>
</feature>
<evidence type="ECO:0000256" key="3">
    <source>
        <dbReference type="ARBA" id="ARBA00012658"/>
    </source>
</evidence>
<dbReference type="GO" id="GO:0004348">
    <property type="term" value="F:glucosylceramidase activity"/>
    <property type="evidence" value="ECO:0007669"/>
    <property type="project" value="UniProtKB-EC"/>
</dbReference>
<accession>A0A1I8P631</accession>
<keyword evidence="6" id="KW-0746">Sphingolipid metabolism</keyword>
<keyword evidence="4 7" id="KW-0732">Signal</keyword>
<evidence type="ECO:0000313" key="11">
    <source>
        <dbReference type="Proteomes" id="UP000095300"/>
    </source>
</evidence>
<dbReference type="PANTHER" id="PTHR11069:SF23">
    <property type="entry name" value="LYSOSOMAL ACID GLUCOSYLCERAMIDASE"/>
    <property type="match status" value="1"/>
</dbReference>
<evidence type="ECO:0000259" key="9">
    <source>
        <dbReference type="Pfam" id="PF17189"/>
    </source>
</evidence>
<feature type="chain" id="PRO_5009326073" description="Glucosylceramidase" evidence="7">
    <location>
        <begin position="24"/>
        <end position="570"/>
    </location>
</feature>
<dbReference type="EC" id="3.2.1.45" evidence="3 6"/>
<evidence type="ECO:0000256" key="6">
    <source>
        <dbReference type="RuleBase" id="RU361188"/>
    </source>
</evidence>
<dbReference type="Proteomes" id="UP000095300">
    <property type="component" value="Unassembled WGS sequence"/>
</dbReference>
<dbReference type="InterPro" id="IPR001139">
    <property type="entry name" value="Glyco_hydro_30"/>
</dbReference>
<dbReference type="GO" id="GO:0016020">
    <property type="term" value="C:membrane"/>
    <property type="evidence" value="ECO:0007669"/>
    <property type="project" value="GOC"/>
</dbReference>
<reference evidence="10" key="1">
    <citation type="submission" date="2020-05" db="UniProtKB">
        <authorList>
            <consortium name="EnsemblMetazoa"/>
        </authorList>
    </citation>
    <scope>IDENTIFICATION</scope>
    <source>
        <strain evidence="10">USDA</strain>
    </source>
</reference>
<dbReference type="GO" id="GO:0006680">
    <property type="term" value="P:glucosylceramide catabolic process"/>
    <property type="evidence" value="ECO:0007669"/>
    <property type="project" value="TreeGrafter"/>
</dbReference>
<evidence type="ECO:0000256" key="2">
    <source>
        <dbReference type="ARBA" id="ARBA00005382"/>
    </source>
</evidence>
<evidence type="ECO:0000256" key="1">
    <source>
        <dbReference type="ARBA" id="ARBA00001013"/>
    </source>
</evidence>
<keyword evidence="5 6" id="KW-0378">Hydrolase</keyword>
<dbReference type="Pfam" id="PF02055">
    <property type="entry name" value="Glyco_hydro_30"/>
    <property type="match status" value="1"/>
</dbReference>
<evidence type="ECO:0000259" key="8">
    <source>
        <dbReference type="Pfam" id="PF02055"/>
    </source>
</evidence>
<organism evidence="10 11">
    <name type="scientific">Stomoxys calcitrans</name>
    <name type="common">Stable fly</name>
    <name type="synonym">Conops calcitrans</name>
    <dbReference type="NCBI Taxonomy" id="35570"/>
    <lineage>
        <taxon>Eukaryota</taxon>
        <taxon>Metazoa</taxon>
        <taxon>Ecdysozoa</taxon>
        <taxon>Arthropoda</taxon>
        <taxon>Hexapoda</taxon>
        <taxon>Insecta</taxon>
        <taxon>Pterygota</taxon>
        <taxon>Neoptera</taxon>
        <taxon>Endopterygota</taxon>
        <taxon>Diptera</taxon>
        <taxon>Brachycera</taxon>
        <taxon>Muscomorpha</taxon>
        <taxon>Muscoidea</taxon>
        <taxon>Muscidae</taxon>
        <taxon>Stomoxys</taxon>
    </lineage>
</organism>
<dbReference type="Pfam" id="PF17189">
    <property type="entry name" value="Glyco_hydro_30C"/>
    <property type="match status" value="1"/>
</dbReference>
<dbReference type="AlphaFoldDB" id="A0A1I8P631"/>
<dbReference type="Gene3D" id="3.20.20.80">
    <property type="entry name" value="Glycosidases"/>
    <property type="match status" value="1"/>
</dbReference>
<dbReference type="OrthoDB" id="2160638at2759"/>
<gene>
    <name evidence="10" type="primary">106090900</name>
</gene>
<dbReference type="InterPro" id="IPR033453">
    <property type="entry name" value="Glyco_hydro_30_TIM-barrel"/>
</dbReference>
<dbReference type="VEuPathDB" id="VectorBase:SCAU005160"/>
<feature type="domain" description="Glycosyl hydrolase family 30 TIM-barrel" evidence="8">
    <location>
        <begin position="150"/>
        <end position="501"/>
    </location>
</feature>